<reference evidence="5 6" key="1">
    <citation type="submission" date="2021-07" db="EMBL/GenBank/DDBJ databases">
        <title>Paenibacillus radiodurans sp. nov., isolated from the southeastern edge of Tengger Desert.</title>
        <authorList>
            <person name="Zhang G."/>
        </authorList>
    </citation>
    <scope>NUCLEOTIDE SEQUENCE [LARGE SCALE GENOMIC DNA]</scope>
    <source>
        <strain evidence="5 6">CCM 7311</strain>
    </source>
</reference>
<dbReference type="InterPro" id="IPR011256">
    <property type="entry name" value="Reg_factor_effector_dom_sf"/>
</dbReference>
<dbReference type="PRINTS" id="PR00032">
    <property type="entry name" value="HTHARAC"/>
</dbReference>
<evidence type="ECO:0000256" key="1">
    <source>
        <dbReference type="ARBA" id="ARBA00023015"/>
    </source>
</evidence>
<dbReference type="Proteomes" id="UP001519887">
    <property type="component" value="Unassembled WGS sequence"/>
</dbReference>
<gene>
    <name evidence="5" type="ORF">K0U00_08480</name>
</gene>
<dbReference type="PANTHER" id="PTHR47504">
    <property type="entry name" value="RIGHT ORIGIN-BINDING PROTEIN"/>
    <property type="match status" value="1"/>
</dbReference>
<dbReference type="InterPro" id="IPR020449">
    <property type="entry name" value="Tscrpt_reg_AraC-type_HTH"/>
</dbReference>
<dbReference type="InterPro" id="IPR009057">
    <property type="entry name" value="Homeodomain-like_sf"/>
</dbReference>
<feature type="domain" description="HTH araC/xylS-type" evidence="4">
    <location>
        <begin position="8"/>
        <end position="106"/>
    </location>
</feature>
<name>A0ABS7BZI8_9BACL</name>
<evidence type="ECO:0000313" key="5">
    <source>
        <dbReference type="EMBL" id="MBW7454071.1"/>
    </source>
</evidence>
<dbReference type="Gene3D" id="3.20.80.10">
    <property type="entry name" value="Regulatory factor, effector binding domain"/>
    <property type="match status" value="1"/>
</dbReference>
<evidence type="ECO:0000259" key="4">
    <source>
        <dbReference type="PROSITE" id="PS01124"/>
    </source>
</evidence>
<dbReference type="SUPFAM" id="SSF46689">
    <property type="entry name" value="Homeodomain-like"/>
    <property type="match status" value="2"/>
</dbReference>
<evidence type="ECO:0000313" key="6">
    <source>
        <dbReference type="Proteomes" id="UP001519887"/>
    </source>
</evidence>
<dbReference type="SMART" id="SM00342">
    <property type="entry name" value="HTH_ARAC"/>
    <property type="match status" value="1"/>
</dbReference>
<dbReference type="InterPro" id="IPR010499">
    <property type="entry name" value="AraC_E-bd"/>
</dbReference>
<dbReference type="PROSITE" id="PS01124">
    <property type="entry name" value="HTH_ARAC_FAMILY_2"/>
    <property type="match status" value="1"/>
</dbReference>
<dbReference type="SMART" id="SM00871">
    <property type="entry name" value="AraC_E_bind"/>
    <property type="match status" value="1"/>
</dbReference>
<proteinExistence type="predicted"/>
<dbReference type="InterPro" id="IPR018060">
    <property type="entry name" value="HTH_AraC"/>
</dbReference>
<dbReference type="InterPro" id="IPR050959">
    <property type="entry name" value="MarA-like"/>
</dbReference>
<dbReference type="Gene3D" id="1.10.10.60">
    <property type="entry name" value="Homeodomain-like"/>
    <property type="match status" value="2"/>
</dbReference>
<dbReference type="SUPFAM" id="SSF55136">
    <property type="entry name" value="Probable bacterial effector-binding domain"/>
    <property type="match status" value="1"/>
</dbReference>
<accession>A0ABS7BZI8</accession>
<sequence length="286" mass="32688">MSYINMIQRSILFIEDNLFNPLSLKTAAGHVHISPWHFHRLFRMVAGEPAAVYIRKRRFSIAAMELLESNKRIIEIAVELGFASHEAFTRSFKQVTGITPEQYRIRGLSTFHYPMLSFTDNELFSTASFPTTPDVRIISLNSLQVSGLRLKGLNISASFSMEHNQKEIECLWRSIHPAVEFHQEQAGVIIPTGGTRFDYLAGLLTDLAHPHCLPGNWEVFSIPKRTYAVCSHWGSLADLPHLFKYMVGNWLSEAEFELVYGPELELYRFDPEGGRVIDIHIPVQKR</sequence>
<comment type="caution">
    <text evidence="5">The sequence shown here is derived from an EMBL/GenBank/DDBJ whole genome shotgun (WGS) entry which is preliminary data.</text>
</comment>
<dbReference type="EMBL" id="JAHZIK010000151">
    <property type="protein sequence ID" value="MBW7454071.1"/>
    <property type="molecule type" value="Genomic_DNA"/>
</dbReference>
<keyword evidence="3" id="KW-0804">Transcription</keyword>
<dbReference type="Pfam" id="PF12833">
    <property type="entry name" value="HTH_18"/>
    <property type="match status" value="1"/>
</dbReference>
<evidence type="ECO:0000256" key="3">
    <source>
        <dbReference type="ARBA" id="ARBA00023163"/>
    </source>
</evidence>
<organism evidence="5 6">
    <name type="scientific">Paenibacillus sepulcri</name>
    <dbReference type="NCBI Taxonomy" id="359917"/>
    <lineage>
        <taxon>Bacteria</taxon>
        <taxon>Bacillati</taxon>
        <taxon>Bacillota</taxon>
        <taxon>Bacilli</taxon>
        <taxon>Bacillales</taxon>
        <taxon>Paenibacillaceae</taxon>
        <taxon>Paenibacillus</taxon>
    </lineage>
</organism>
<protein>
    <submittedName>
        <fullName evidence="5">AraC family transcriptional regulator</fullName>
    </submittedName>
</protein>
<dbReference type="Pfam" id="PF14526">
    <property type="entry name" value="Cass2"/>
    <property type="match status" value="1"/>
</dbReference>
<dbReference type="InterPro" id="IPR029441">
    <property type="entry name" value="Cass2"/>
</dbReference>
<dbReference type="PANTHER" id="PTHR47504:SF5">
    <property type="entry name" value="RIGHT ORIGIN-BINDING PROTEIN"/>
    <property type="match status" value="1"/>
</dbReference>
<keyword evidence="6" id="KW-1185">Reference proteome</keyword>
<keyword evidence="1" id="KW-0805">Transcription regulation</keyword>
<keyword evidence="2" id="KW-0238">DNA-binding</keyword>
<evidence type="ECO:0000256" key="2">
    <source>
        <dbReference type="ARBA" id="ARBA00023125"/>
    </source>
</evidence>